<dbReference type="Proteomes" id="UP000299102">
    <property type="component" value="Unassembled WGS sequence"/>
</dbReference>
<evidence type="ECO:0000313" key="3">
    <source>
        <dbReference type="Proteomes" id="UP000299102"/>
    </source>
</evidence>
<evidence type="ECO:0000256" key="1">
    <source>
        <dbReference type="SAM" id="MobiDB-lite"/>
    </source>
</evidence>
<protein>
    <submittedName>
        <fullName evidence="2">Uncharacterized protein</fullName>
    </submittedName>
</protein>
<dbReference type="EMBL" id="BGZK01000121">
    <property type="protein sequence ID" value="GBP20695.1"/>
    <property type="molecule type" value="Genomic_DNA"/>
</dbReference>
<dbReference type="AlphaFoldDB" id="A0A4C1U2V9"/>
<sequence length="283" mass="31260">MPKESIRLSPIDYDKRDFKKELTLFHKFGIALVTPLGLRVSKGGGDSLLSPSRWGDGPRRRPPPPPTHNSECAHRGRSFSPSPTRRPLTRRPPRVKCPAAGRRNSGPLGALLHEIRPSRCGKWPTSAARVADALGGRAPCPTANLFRIQDYATVKVLRKYAQRDGLSMVARDNAVHYSAVTFVACDSRFRRLGVYSQQLSSRNPIGANGAYVRGIGDRPVTRRAAEWARERSGNVEIGTGHQLNRSGPAHAHAHSFPACGRNRKCVLVPVFTTNIRKRFSEYG</sequence>
<feature type="region of interest" description="Disordered" evidence="1">
    <location>
        <begin position="41"/>
        <end position="103"/>
    </location>
</feature>
<organism evidence="2 3">
    <name type="scientific">Eumeta variegata</name>
    <name type="common">Bagworm moth</name>
    <name type="synonym">Eumeta japonica</name>
    <dbReference type="NCBI Taxonomy" id="151549"/>
    <lineage>
        <taxon>Eukaryota</taxon>
        <taxon>Metazoa</taxon>
        <taxon>Ecdysozoa</taxon>
        <taxon>Arthropoda</taxon>
        <taxon>Hexapoda</taxon>
        <taxon>Insecta</taxon>
        <taxon>Pterygota</taxon>
        <taxon>Neoptera</taxon>
        <taxon>Endopterygota</taxon>
        <taxon>Lepidoptera</taxon>
        <taxon>Glossata</taxon>
        <taxon>Ditrysia</taxon>
        <taxon>Tineoidea</taxon>
        <taxon>Psychidae</taxon>
        <taxon>Oiketicinae</taxon>
        <taxon>Eumeta</taxon>
    </lineage>
</organism>
<comment type="caution">
    <text evidence="2">The sequence shown here is derived from an EMBL/GenBank/DDBJ whole genome shotgun (WGS) entry which is preliminary data.</text>
</comment>
<keyword evidence="3" id="KW-1185">Reference proteome</keyword>
<accession>A0A4C1U2V9</accession>
<proteinExistence type="predicted"/>
<reference evidence="2 3" key="1">
    <citation type="journal article" date="2019" name="Commun. Biol.">
        <title>The bagworm genome reveals a unique fibroin gene that provides high tensile strength.</title>
        <authorList>
            <person name="Kono N."/>
            <person name="Nakamura H."/>
            <person name="Ohtoshi R."/>
            <person name="Tomita M."/>
            <person name="Numata K."/>
            <person name="Arakawa K."/>
        </authorList>
    </citation>
    <scope>NUCLEOTIDE SEQUENCE [LARGE SCALE GENOMIC DNA]</scope>
</reference>
<name>A0A4C1U2V9_EUMVA</name>
<gene>
    <name evidence="2" type="ORF">EVAR_16569_1</name>
</gene>
<evidence type="ECO:0000313" key="2">
    <source>
        <dbReference type="EMBL" id="GBP20695.1"/>
    </source>
</evidence>